<dbReference type="PROSITE" id="PS50850">
    <property type="entry name" value="MFS"/>
    <property type="match status" value="1"/>
</dbReference>
<comment type="subcellular location">
    <subcellularLocation>
        <location evidence="1">Membrane</location>
        <topology evidence="1">Multi-pass membrane protein</topology>
    </subcellularLocation>
</comment>
<feature type="transmembrane region" description="Helical" evidence="3">
    <location>
        <begin position="130"/>
        <end position="149"/>
    </location>
</feature>
<gene>
    <name evidence="5" type="ORF">VNI00_005357</name>
</gene>
<dbReference type="InterPro" id="IPR050327">
    <property type="entry name" value="Proton-linked_MCT"/>
</dbReference>
<keyword evidence="3" id="KW-0472">Membrane</keyword>
<comment type="similarity">
    <text evidence="2">Belongs to the major facilitator superfamily. Monocarboxylate porter (TC 2.A.1.13) family.</text>
</comment>
<dbReference type="Pfam" id="PF07690">
    <property type="entry name" value="MFS_1"/>
    <property type="match status" value="1"/>
</dbReference>
<feature type="transmembrane region" description="Helical" evidence="3">
    <location>
        <begin position="206"/>
        <end position="224"/>
    </location>
</feature>
<dbReference type="GO" id="GO:0022857">
    <property type="term" value="F:transmembrane transporter activity"/>
    <property type="evidence" value="ECO:0007669"/>
    <property type="project" value="InterPro"/>
</dbReference>
<keyword evidence="3" id="KW-0812">Transmembrane</keyword>
<feature type="transmembrane region" description="Helical" evidence="3">
    <location>
        <begin position="91"/>
        <end position="109"/>
    </location>
</feature>
<evidence type="ECO:0000256" key="3">
    <source>
        <dbReference type="SAM" id="Phobius"/>
    </source>
</evidence>
<feature type="transmembrane region" description="Helical" evidence="3">
    <location>
        <begin position="27"/>
        <end position="45"/>
    </location>
</feature>
<reference evidence="5 6" key="1">
    <citation type="submission" date="2024-01" db="EMBL/GenBank/DDBJ databases">
        <title>A draft genome for a cacao thread blight-causing isolate of Paramarasmius palmivorus.</title>
        <authorList>
            <person name="Baruah I.K."/>
            <person name="Bukari Y."/>
            <person name="Amoako-Attah I."/>
            <person name="Meinhardt L.W."/>
            <person name="Bailey B.A."/>
            <person name="Cohen S.P."/>
        </authorList>
    </citation>
    <scope>NUCLEOTIDE SEQUENCE [LARGE SCALE GENOMIC DNA]</scope>
    <source>
        <strain evidence="5 6">GH-12</strain>
    </source>
</reference>
<feature type="transmembrane region" description="Helical" evidence="3">
    <location>
        <begin position="57"/>
        <end position="79"/>
    </location>
</feature>
<dbReference type="InterPro" id="IPR020846">
    <property type="entry name" value="MFS_dom"/>
</dbReference>
<feature type="domain" description="Major facilitator superfamily (MFS) profile" evidence="4">
    <location>
        <begin position="1"/>
        <end position="113"/>
    </location>
</feature>
<dbReference type="SUPFAM" id="SSF103473">
    <property type="entry name" value="MFS general substrate transporter"/>
    <property type="match status" value="1"/>
</dbReference>
<dbReference type="GO" id="GO:0016020">
    <property type="term" value="C:membrane"/>
    <property type="evidence" value="ECO:0007669"/>
    <property type="project" value="UniProtKB-SubCell"/>
</dbReference>
<sequence>MILISCALTYACLIASAFSTNIVHVFLLQGAFLGFAQGIAMPLYVSLPSQWFNKKRGLASGFAVSGSGIGGGVQTLIVRQLIVNLGLKKTMIIYAHMHVVAWIIAFFLIKERPLPPHLRGAKKRWMPKHIGGSFISVASSIFFGIFGYLSPYYFSSTYTKEFVTYLDPKSLLVTVPLIVMNFSRQIAGSAIGGAILSASGGDWKAVTFYSGGMQIIGAVCILYARFAKDRRLWALV</sequence>
<evidence type="ECO:0000256" key="1">
    <source>
        <dbReference type="ARBA" id="ARBA00004141"/>
    </source>
</evidence>
<comment type="caution">
    <text evidence="5">The sequence shown here is derived from an EMBL/GenBank/DDBJ whole genome shotgun (WGS) entry which is preliminary data.</text>
</comment>
<evidence type="ECO:0000313" key="5">
    <source>
        <dbReference type="EMBL" id="KAK7049927.1"/>
    </source>
</evidence>
<dbReference type="InterPro" id="IPR036259">
    <property type="entry name" value="MFS_trans_sf"/>
</dbReference>
<organism evidence="5 6">
    <name type="scientific">Paramarasmius palmivorus</name>
    <dbReference type="NCBI Taxonomy" id="297713"/>
    <lineage>
        <taxon>Eukaryota</taxon>
        <taxon>Fungi</taxon>
        <taxon>Dikarya</taxon>
        <taxon>Basidiomycota</taxon>
        <taxon>Agaricomycotina</taxon>
        <taxon>Agaricomycetes</taxon>
        <taxon>Agaricomycetidae</taxon>
        <taxon>Agaricales</taxon>
        <taxon>Marasmiineae</taxon>
        <taxon>Marasmiaceae</taxon>
        <taxon>Paramarasmius</taxon>
    </lineage>
</organism>
<protein>
    <recommendedName>
        <fullName evidence="4">Major facilitator superfamily (MFS) profile domain-containing protein</fullName>
    </recommendedName>
</protein>
<dbReference type="PANTHER" id="PTHR11360">
    <property type="entry name" value="MONOCARBOXYLATE TRANSPORTER"/>
    <property type="match status" value="1"/>
</dbReference>
<evidence type="ECO:0000313" key="6">
    <source>
        <dbReference type="Proteomes" id="UP001383192"/>
    </source>
</evidence>
<dbReference type="Gene3D" id="1.20.1250.20">
    <property type="entry name" value="MFS general substrate transporter like domains"/>
    <property type="match status" value="1"/>
</dbReference>
<dbReference type="Proteomes" id="UP001383192">
    <property type="component" value="Unassembled WGS sequence"/>
</dbReference>
<dbReference type="InterPro" id="IPR011701">
    <property type="entry name" value="MFS"/>
</dbReference>
<keyword evidence="6" id="KW-1185">Reference proteome</keyword>
<dbReference type="PANTHER" id="PTHR11360:SF284">
    <property type="entry name" value="EG:103B4.3 PROTEIN-RELATED"/>
    <property type="match status" value="1"/>
</dbReference>
<evidence type="ECO:0000259" key="4">
    <source>
        <dbReference type="PROSITE" id="PS50850"/>
    </source>
</evidence>
<keyword evidence="3" id="KW-1133">Transmembrane helix</keyword>
<evidence type="ECO:0000256" key="2">
    <source>
        <dbReference type="ARBA" id="ARBA00006727"/>
    </source>
</evidence>
<proteinExistence type="inferred from homology"/>
<accession>A0AAW0DDG1</accession>
<name>A0AAW0DDG1_9AGAR</name>
<dbReference type="EMBL" id="JAYKXP010000015">
    <property type="protein sequence ID" value="KAK7049927.1"/>
    <property type="molecule type" value="Genomic_DNA"/>
</dbReference>
<dbReference type="AlphaFoldDB" id="A0AAW0DDG1"/>